<evidence type="ECO:0000313" key="1">
    <source>
        <dbReference type="EMBL" id="QGH76335.1"/>
    </source>
</evidence>
<name>A0A5Q2WIJ5_9CAUD</name>
<dbReference type="RefSeq" id="YP_010104789.1">
    <property type="nucleotide sequence ID" value="NC_055822.1"/>
</dbReference>
<protein>
    <submittedName>
        <fullName evidence="1">Uncharacterized protein</fullName>
    </submittedName>
</protein>
<proteinExistence type="predicted"/>
<reference evidence="1 2" key="1">
    <citation type="submission" date="2019-09" db="EMBL/GenBank/DDBJ databases">
        <authorList>
            <person name="Cummings J.R."/>
            <person name="Eaglin Z.M."/>
            <person name="Kluemper A.J."/>
            <person name="Powell E.A."/>
            <person name="Stamm J."/>
            <person name="Thompson S.A."/>
            <person name="Tolsma S."/>
            <person name="Caruso S.M."/>
            <person name="Garlena R.A."/>
            <person name="Russell D.A."/>
            <person name="Pope W.H."/>
            <person name="Jacobs-Se D."/>
            <person name="Hatfull G.F."/>
        </authorList>
    </citation>
    <scope>NUCLEOTIDE SEQUENCE [LARGE SCALE GENOMIC DNA]</scope>
</reference>
<gene>
    <name evidence="1" type="primary">23</name>
    <name evidence="1" type="ORF">SEA_DAUBENSKI_25</name>
</gene>
<accession>A0A5Q2WIJ5</accession>
<sequence length="53" mass="6091">MKVHELIERMKNCPDYEVQIGTKDVIGPVRDVYIDCFDAEEGMCIVIEVDDSE</sequence>
<dbReference type="EMBL" id="MN444876">
    <property type="protein sequence ID" value="QGH76335.1"/>
    <property type="molecule type" value="Genomic_DNA"/>
</dbReference>
<evidence type="ECO:0000313" key="2">
    <source>
        <dbReference type="Proteomes" id="UP000375470"/>
    </source>
</evidence>
<dbReference type="KEGG" id="vg:65122737"/>
<dbReference type="Proteomes" id="UP000375470">
    <property type="component" value="Segment"/>
</dbReference>
<organism evidence="1 2">
    <name type="scientific">Streptomyces phage Daubenski</name>
    <dbReference type="NCBI Taxonomy" id="2653725"/>
    <lineage>
        <taxon>Viruses</taxon>
        <taxon>Duplodnaviria</taxon>
        <taxon>Heunggongvirae</taxon>
        <taxon>Uroviricota</taxon>
        <taxon>Caudoviricetes</taxon>
        <taxon>Stanwilliamsviridae</taxon>
        <taxon>Boydwoodruffvirinae</taxon>
        <taxon>Samistivirus</taxon>
        <taxon>Samistivirus daubenski</taxon>
    </lineage>
</organism>
<dbReference type="GeneID" id="65122737"/>
<keyword evidence="2" id="KW-1185">Reference proteome</keyword>